<protein>
    <submittedName>
        <fullName evidence="5">Uncharacterized protein</fullName>
    </submittedName>
</protein>
<reference evidence="5 6" key="1">
    <citation type="journal article" date="2011" name="Proc. Natl. Acad. Sci. U.S.A.">
        <title>Niche of harmful alga Aureococcus anophagefferens revealed through ecogenomics.</title>
        <authorList>
            <person name="Gobler C.J."/>
            <person name="Berry D.L."/>
            <person name="Dyhrman S.T."/>
            <person name="Wilhelm S.W."/>
            <person name="Salamov A."/>
            <person name="Lobanov A.V."/>
            <person name="Zhang Y."/>
            <person name="Collier J.L."/>
            <person name="Wurch L.L."/>
            <person name="Kustka A.B."/>
            <person name="Dill B.D."/>
            <person name="Shah M."/>
            <person name="VerBerkmoes N.C."/>
            <person name="Kuo A."/>
            <person name="Terry A."/>
            <person name="Pangilinan J."/>
            <person name="Lindquist E.A."/>
            <person name="Lucas S."/>
            <person name="Paulsen I.T."/>
            <person name="Hattenrath-Lehmann T.K."/>
            <person name="Talmage S.C."/>
            <person name="Walker E.A."/>
            <person name="Koch F."/>
            <person name="Burson A.M."/>
            <person name="Marcoval M.A."/>
            <person name="Tang Y.Z."/>
            <person name="Lecleir G.R."/>
            <person name="Coyne K.J."/>
            <person name="Berg G.M."/>
            <person name="Bertrand E.M."/>
            <person name="Saito M.A."/>
            <person name="Gladyshev V.N."/>
            <person name="Grigoriev I.V."/>
        </authorList>
    </citation>
    <scope>NUCLEOTIDE SEQUENCE [LARGE SCALE GENOMIC DNA]</scope>
    <source>
        <strain evidence="6">CCMP 1984</strain>
    </source>
</reference>
<keyword evidence="3" id="KW-0812">Transmembrane</keyword>
<feature type="transmembrane region" description="Helical" evidence="3">
    <location>
        <begin position="2077"/>
        <end position="2100"/>
    </location>
</feature>
<feature type="chain" id="PRO_5003260503" evidence="4">
    <location>
        <begin position="17"/>
        <end position="2665"/>
    </location>
</feature>
<evidence type="ECO:0000313" key="6">
    <source>
        <dbReference type="Proteomes" id="UP000002729"/>
    </source>
</evidence>
<dbReference type="KEGG" id="aaf:AURANDRAFT_60863"/>
<keyword evidence="6" id="KW-1185">Reference proteome</keyword>
<dbReference type="SUPFAM" id="SSF69318">
    <property type="entry name" value="Integrin alpha N-terminal domain"/>
    <property type="match status" value="1"/>
</dbReference>
<dbReference type="InterPro" id="IPR013517">
    <property type="entry name" value="FG-GAP"/>
</dbReference>
<dbReference type="PANTHER" id="PTHR48148">
    <property type="entry name" value="KERATINOCYTE PROLINE-RICH PROTEIN"/>
    <property type="match status" value="1"/>
</dbReference>
<sequence length="2665" mass="279982">MARALALAACLSLALAEDYDTYTGAGKCGSLSYSGEAYDELFTTTVTGSSADECGSLCEASLGDSLVSVSASYDPSSSVDSVDCTCHSLCECLTDLDDPYLIALYYPGYALPSACDATPTAAPAASTDGSVDTYETYDLTSYVDTLAPASSTLAPTTTPITELCADGDEYVWSEVAVAGATYTVVTIPSGLGKVSLKVSGYAVEDVAVVKANETLPTYTAKNATDSACDASRPYWAHFDEHCSACSGRAALKVETVFFIEGLLAADYGDDVAAFFKASVDDVLAASYGAVVESEALTLSEFGEKYADELNISQYLEDDIYSYAGRKLDGAAGRKLEDAVCQAYSACGCSGGEFCNFDYGTYGGCEPCASHSAVDSCYSDGLPDAGAADCAACCFDGTSDYDYEAVTGSASPVDGIKVTNYSTPALADLDGDGDLDLVVGDTDGALFYYENVGSAASPTYSAVTGSASPFYGIDVGDDSTPALADLDGDGDLDLVVGEEYGALYYFENVGSATSPSFEEVTGDASPFYGNDVGWSSWPAIGDIDGDGDLDLVVGEWGGTLFFLENVGSAASPSYADFAYGDASPFYGINVGNYSAPALGDIDGDGDLDLVLGQGSGVLDYYENAGSATSASYATVTGSASPFDGIDVGGYGTDSTPGLGDLDGDGDLDLVVGEWNGELNYYEAVESTSDYDYDYDDDDGGFWACLVGDYGHEHRRASDFSSEYSYSDHDDGGSCLGSAVLFNVTFDDASLSAAAAVNLTLAALVPAVAGGAMTASFQAHGEGLDQVANYSLAVNETLVAGQDKRAKFPTSKAPISVVFHSLVAMELLTTAYDPDATEAPAAAYYSEYDQYYDLYATPSAAPAGAYDQGLYATPTAAPAAGRRRLDDISYDSYTYDSYTYDISYDSYTYDSYTYDISYDSYTGEGYCSDLSEVGLEHSVYLYYSAEECGSACINYGSTYGIDFVGVRYDDYGGLGYYCACQTTCDCKVGQLSTTSVALVPAGTDWAGIESCYDMYTGYGCDGQSYVDGADYADQVGGSITDYEVCTWACYLAMVDTYGDSSYMVMAVFDGANCLCYYECDCATVDSSLTSIAWAGTSVDSQNCAGLADYVSGLDEDDCGSLCESSLGSSLVSVSATYDPTSDYVECTCHPSCSCLTDLDDAYAIALYYPDYVLPDACGDPTAAPAAAPTTAAYDAYYGEGKCALTGQETTVSGLDEDDCGSLCESSLGSSLVSVSATYDPTSDYVECTCHPSCSCLTDLDDAYAIALYYPDYVLPDACGDPTAAPAAAPTPAPTIATTPAPTPRPSPYPTYNFFYPTSLNYDTYQGQGKCALTGQETTVSGYSTDDCGSLCEDSLGSSLVSVSATYDPTSDYVECTCHPSCSCLTDLDDAYAIALYYPDYVLPDACGDPTAAPAAAPTTAAYDAYYGEGKCALTGQETTVSGLDEDDCGSLCESSLGSSLVSVSATYDPTSDYVECTCHPSCSCLTDLDDAYAIALYYPDYVLPDACGDPTAAPAAAPTPAPTIATTPAPTPRPSPYPTYNFFYPTSLNYDTYQGQGKCALTGQETTVSGYSTDDCGSLCESSLGSSLVSVSATVDPSSSSDYVECTCHPSCSCLTDLDDPYAIALYYPDYQLPSACGAPTAAPVPAPTPAPTIATTPAPTPRPSPYPTYNFFYPTSLNYDTYQGQGKCALTGQETTVSGYSTDDCGSLCEDSLGSSLVSVSATVDGTSDYVECTCHPSCSCLTDLDDYYAIALYYPDYVLPDACGAPTPAPTPGPTPAPTPAPSPLPLSPTAAPFCTQSPTAAAEHDTLYLDIESADADLLVYVTAKSQVYDAYADWSVSVTATTASCGGHESDHDLVDLGEDSAIAITVATTVAIAASTAAGVAGAVGGGAGGGAAASGSSSSTLDSAGDLLSVIAQVQFVVLASSLSIPVKEGFRDLGKSLRWMNFQVDLGWVPGMPRFGTRYDDPDSDDEDRRRLKEEAKKGIQAYLATTGNSAEEILVQTMVCGFLFMVFLVSAHLALNSYLVARQRRKGHDDYELPGMLHFPVPELAAFWIYFTGALQAGLNVLLSDDATYPWRIVASVLVASVLAVMVFICLLVMNPVARNRLVPWRARHKVHKRLANRNAVAKGGGAPQRAESYDPLFIPDGKADRDDGAVVFVLEDRGTLTFKDRWSKAYRDPQHQLGGWQAVDGGSYAAWLIETFPMVFDRLTNAVSFFVFDVVIDKIFFMLLLVLLSGTDGTIQLAAALAFAVIKVAILFVYLPFNSMLSNLRELMTATGRVIVFLVPLYACLPGLADTLGLPELGWEKASKIMLLTNLAATMGSLALQLLSTLSIAVAAAWALCAAPADHATNAAEKGVELAAKVPVAGVPAAVAGKLAFAAAQGVAESLTEPFLTYQTAFRDKRDELRAQGAAVVVKHCHRHGLGEAFPEVHDIALDVAMGMIADAITAKVCDQLPKQDPAFVVLPRAAIEETVGFLAGEAVGACFGAALEKLEGNGGDVDELEAPKGPEMEEDGGEGSFEDDEKHIVVHDPIVRLFRKPLGKKKAPRPVSVDKPQVAEEIPEVPSAPPSKAIALVDDEEAPGVQLGVAPGVDLPRLDSAVTPKAPMTFGWPGWPTCQFQSVPSAISPGLRPRQRSVKTWSSWTQDMRLTRSQVCRAKAAITFQ</sequence>
<proteinExistence type="predicted"/>
<feature type="transmembrane region" description="Helical" evidence="3">
    <location>
        <begin position="2008"/>
        <end position="2027"/>
    </location>
</feature>
<dbReference type="InParanoid" id="F0XWK8"/>
<name>F0XWK8_AURAN</name>
<dbReference type="RefSeq" id="XP_009032560.1">
    <property type="nucleotide sequence ID" value="XM_009034312.1"/>
</dbReference>
<organism evidence="6">
    <name type="scientific">Aureococcus anophagefferens</name>
    <name type="common">Harmful bloom alga</name>
    <dbReference type="NCBI Taxonomy" id="44056"/>
    <lineage>
        <taxon>Eukaryota</taxon>
        <taxon>Sar</taxon>
        <taxon>Stramenopiles</taxon>
        <taxon>Ochrophyta</taxon>
        <taxon>Pelagophyceae</taxon>
        <taxon>Pelagomonadales</taxon>
        <taxon>Pelagomonadaceae</taxon>
        <taxon>Aureococcus</taxon>
    </lineage>
</organism>
<evidence type="ECO:0000256" key="1">
    <source>
        <dbReference type="ARBA" id="ARBA00022729"/>
    </source>
</evidence>
<dbReference type="Pfam" id="PF13517">
    <property type="entry name" value="FG-GAP_3"/>
    <property type="match status" value="2"/>
</dbReference>
<feature type="signal peptide" evidence="4">
    <location>
        <begin position="1"/>
        <end position="16"/>
    </location>
</feature>
<dbReference type="OMA" id="VECTCHP"/>
<dbReference type="Proteomes" id="UP000002729">
    <property type="component" value="Unassembled WGS sequence"/>
</dbReference>
<accession>F0XWK8</accession>
<feature type="compositionally biased region" description="Acidic residues" evidence="2">
    <location>
        <begin position="2512"/>
        <end position="2521"/>
    </location>
</feature>
<dbReference type="GeneID" id="20223206"/>
<evidence type="ECO:0000256" key="2">
    <source>
        <dbReference type="SAM" id="MobiDB-lite"/>
    </source>
</evidence>
<feature type="transmembrane region" description="Helical" evidence="3">
    <location>
        <begin position="2274"/>
        <end position="2296"/>
    </location>
</feature>
<feature type="transmembrane region" description="Helical" evidence="3">
    <location>
        <begin position="2213"/>
        <end position="2235"/>
    </location>
</feature>
<feature type="region of interest" description="Disordered" evidence="2">
    <location>
        <begin position="2497"/>
        <end position="2521"/>
    </location>
</feature>
<dbReference type="PANTHER" id="PTHR48148:SF2">
    <property type="entry name" value="PA14 DOMAIN-CONTAINING PROTEIN"/>
    <property type="match status" value="1"/>
</dbReference>
<evidence type="ECO:0000313" key="5">
    <source>
        <dbReference type="EMBL" id="EGB12943.1"/>
    </source>
</evidence>
<feature type="transmembrane region" description="Helical" evidence="3">
    <location>
        <begin position="2316"/>
        <end position="2343"/>
    </location>
</feature>
<gene>
    <name evidence="5" type="ORF">AURANDRAFT_60863</name>
</gene>
<dbReference type="EMBL" id="GL833120">
    <property type="protein sequence ID" value="EGB12943.1"/>
    <property type="molecule type" value="Genomic_DNA"/>
</dbReference>
<keyword evidence="1 4" id="KW-0732">Signal</keyword>
<feature type="transmembrane region" description="Helical" evidence="3">
    <location>
        <begin position="2241"/>
        <end position="2262"/>
    </location>
</feature>
<evidence type="ECO:0000256" key="4">
    <source>
        <dbReference type="SAM" id="SignalP"/>
    </source>
</evidence>
<keyword evidence="3" id="KW-1133">Transmembrane helix</keyword>
<feature type="transmembrane region" description="Helical" evidence="3">
    <location>
        <begin position="2039"/>
        <end position="2057"/>
    </location>
</feature>
<keyword evidence="3" id="KW-0472">Membrane</keyword>
<feature type="region of interest" description="Disordered" evidence="2">
    <location>
        <begin position="2546"/>
        <end position="2566"/>
    </location>
</feature>
<evidence type="ECO:0000256" key="3">
    <source>
        <dbReference type="SAM" id="Phobius"/>
    </source>
</evidence>
<dbReference type="InterPro" id="IPR028994">
    <property type="entry name" value="Integrin_alpha_N"/>
</dbReference>
<dbReference type="Gene3D" id="2.130.10.130">
    <property type="entry name" value="Integrin alpha, N-terminal"/>
    <property type="match status" value="1"/>
</dbReference>